<comment type="caution">
    <text evidence="1">The sequence shown here is derived from an EMBL/GenBank/DDBJ whole genome shotgun (WGS) entry which is preliminary data.</text>
</comment>
<evidence type="ECO:0000313" key="2">
    <source>
        <dbReference type="Proteomes" id="UP000219020"/>
    </source>
</evidence>
<dbReference type="AlphaFoldDB" id="A0A2A5T4X3"/>
<gene>
    <name evidence="1" type="ORF">BTN49_1225</name>
</gene>
<sequence length="38" mass="4636">MNRIWLAYPNVYTYFSHDFDTGLMQGAVEYLVTKEYWI</sequence>
<keyword evidence="2" id="KW-1185">Reference proteome</keyword>
<evidence type="ECO:0000313" key="1">
    <source>
        <dbReference type="EMBL" id="PCS23229.1"/>
    </source>
</evidence>
<organism evidence="1 2">
    <name type="scientific">Candidatus Enterovibrio escicola</name>
    <dbReference type="NCBI Taxonomy" id="1927127"/>
    <lineage>
        <taxon>Bacteria</taxon>
        <taxon>Pseudomonadati</taxon>
        <taxon>Pseudomonadota</taxon>
        <taxon>Gammaproteobacteria</taxon>
        <taxon>Vibrionales</taxon>
        <taxon>Vibrionaceae</taxon>
        <taxon>Enterovibrio</taxon>
    </lineage>
</organism>
<proteinExistence type="predicted"/>
<dbReference type="EMBL" id="NBYY01000011">
    <property type="protein sequence ID" value="PCS23229.1"/>
    <property type="molecule type" value="Genomic_DNA"/>
</dbReference>
<reference evidence="2" key="1">
    <citation type="submission" date="2017-04" db="EMBL/GenBank/DDBJ databases">
        <title>Genome evolution of the luminous symbionts of deep sea anglerfish.</title>
        <authorList>
            <person name="Hendry T.A."/>
        </authorList>
    </citation>
    <scope>NUCLEOTIDE SEQUENCE [LARGE SCALE GENOMIC DNA]</scope>
</reference>
<protein>
    <submittedName>
        <fullName evidence="1">Uncharacterized protein</fullName>
    </submittedName>
</protein>
<name>A0A2A5T4X3_9GAMM</name>
<accession>A0A2A5T4X3</accession>
<dbReference type="Proteomes" id="UP000219020">
    <property type="component" value="Unassembled WGS sequence"/>
</dbReference>